<dbReference type="VEuPathDB" id="FungiDB:Z520_10065"/>
<organism evidence="4 5">
    <name type="scientific">Fonsecaea multimorphosa CBS 102226</name>
    <dbReference type="NCBI Taxonomy" id="1442371"/>
    <lineage>
        <taxon>Eukaryota</taxon>
        <taxon>Fungi</taxon>
        <taxon>Dikarya</taxon>
        <taxon>Ascomycota</taxon>
        <taxon>Pezizomycotina</taxon>
        <taxon>Eurotiomycetes</taxon>
        <taxon>Chaetothyriomycetidae</taxon>
        <taxon>Chaetothyriales</taxon>
        <taxon>Herpotrichiellaceae</taxon>
        <taxon>Fonsecaea</taxon>
    </lineage>
</organism>
<dbReference type="GO" id="GO:0051287">
    <property type="term" value="F:NAD binding"/>
    <property type="evidence" value="ECO:0007669"/>
    <property type="project" value="InterPro"/>
</dbReference>
<dbReference type="InterPro" id="IPR006140">
    <property type="entry name" value="D-isomer_DH_NAD-bd"/>
</dbReference>
<dbReference type="Gene3D" id="3.40.50.720">
    <property type="entry name" value="NAD(P)-binding Rossmann-like Domain"/>
    <property type="match status" value="2"/>
</dbReference>
<gene>
    <name evidence="4" type="ORF">Z520_10065</name>
</gene>
<name>A0A0D2GXU0_9EURO</name>
<dbReference type="PANTHER" id="PTHR43333:SF1">
    <property type="entry name" value="D-ISOMER SPECIFIC 2-HYDROXYACID DEHYDROGENASE NAD-BINDING DOMAIN-CONTAINING PROTEIN"/>
    <property type="match status" value="1"/>
</dbReference>
<protein>
    <recommendedName>
        <fullName evidence="3">D-isomer specific 2-hydroxyacid dehydrogenase NAD-binding domain-containing protein</fullName>
    </recommendedName>
</protein>
<dbReference type="GO" id="GO:0016491">
    <property type="term" value="F:oxidoreductase activity"/>
    <property type="evidence" value="ECO:0007669"/>
    <property type="project" value="UniProtKB-KW"/>
</dbReference>
<keyword evidence="2" id="KW-0520">NAD</keyword>
<dbReference type="Pfam" id="PF02826">
    <property type="entry name" value="2-Hacid_dh_C"/>
    <property type="match status" value="2"/>
</dbReference>
<keyword evidence="5" id="KW-1185">Reference proteome</keyword>
<reference evidence="4 5" key="1">
    <citation type="submission" date="2015-01" db="EMBL/GenBank/DDBJ databases">
        <title>The Genome Sequence of Fonsecaea multimorphosa CBS 102226.</title>
        <authorList>
            <consortium name="The Broad Institute Genomics Platform"/>
            <person name="Cuomo C."/>
            <person name="de Hoog S."/>
            <person name="Gorbushina A."/>
            <person name="Stielow B."/>
            <person name="Teixiera M."/>
            <person name="Abouelleil A."/>
            <person name="Chapman S.B."/>
            <person name="Priest M."/>
            <person name="Young S.K."/>
            <person name="Wortman J."/>
            <person name="Nusbaum C."/>
            <person name="Birren B."/>
        </authorList>
    </citation>
    <scope>NUCLEOTIDE SEQUENCE [LARGE SCALE GENOMIC DNA]</scope>
    <source>
        <strain evidence="4 5">CBS 102226</strain>
    </source>
</reference>
<evidence type="ECO:0000259" key="3">
    <source>
        <dbReference type="Pfam" id="PF02826"/>
    </source>
</evidence>
<evidence type="ECO:0000256" key="2">
    <source>
        <dbReference type="ARBA" id="ARBA00023027"/>
    </source>
</evidence>
<dbReference type="Proteomes" id="UP000053411">
    <property type="component" value="Unassembled WGS sequence"/>
</dbReference>
<dbReference type="GeneID" id="27715811"/>
<keyword evidence="1" id="KW-0560">Oxidoreductase</keyword>
<dbReference type="EMBL" id="KN848088">
    <property type="protein sequence ID" value="KIX94355.1"/>
    <property type="molecule type" value="Genomic_DNA"/>
</dbReference>
<dbReference type="STRING" id="1442371.A0A0D2GXU0"/>
<feature type="domain" description="D-isomer specific 2-hydroxyacid dehydrogenase NAD-binding" evidence="3">
    <location>
        <begin position="224"/>
        <end position="345"/>
    </location>
</feature>
<dbReference type="InterPro" id="IPR036291">
    <property type="entry name" value="NAD(P)-bd_dom_sf"/>
</dbReference>
<accession>A0A0D2GXU0</accession>
<dbReference type="RefSeq" id="XP_016628478.1">
    <property type="nucleotide sequence ID" value="XM_016780559.1"/>
</dbReference>
<dbReference type="PANTHER" id="PTHR43333">
    <property type="entry name" value="2-HACID_DH_C DOMAIN-CONTAINING PROTEIN"/>
    <property type="match status" value="1"/>
</dbReference>
<evidence type="ECO:0000313" key="5">
    <source>
        <dbReference type="Proteomes" id="UP000053411"/>
    </source>
</evidence>
<feature type="domain" description="D-isomer specific 2-hydroxyacid dehydrogenase NAD-binding" evidence="3">
    <location>
        <begin position="129"/>
        <end position="198"/>
    </location>
</feature>
<proteinExistence type="predicted"/>
<sequence>MAQATREHLLFMLWKPEEKELISQIKSRFPHIDITYHQTADNKTRAESKGSVKDPILEELYRQATILVTLHDIPASTDEAPNLRWIHFFTAGIDRFLSHPCVTDPKITITTSNGIHGPPVAEWVLLNSLAFSRFHDLTRNWQKEHTWGQLDQHWSGCDWYGTRVGIAGYGSIGRQIAHVFDALGADIIAYTATPRPTVAERADRGYILPGSGDPEGKIPKAWYSGTSREELHDFLKSGLDMLVISLPLTPATRHMFGKAEFEALAEKGPRPVSTSIGDKLRGPKETGCFLLNIARGPIIDQDALIDALNSGSLRGAALDVTDPEPLPKEHPLWEAKNIIITSHLSTLGVEYFHRALDVFLTNLERQGYGQEMFNIMKKD</sequence>
<dbReference type="AlphaFoldDB" id="A0A0D2GXU0"/>
<dbReference type="OrthoDB" id="298012at2759"/>
<dbReference type="SUPFAM" id="SSF52283">
    <property type="entry name" value="Formate/glycerate dehydrogenase catalytic domain-like"/>
    <property type="match status" value="1"/>
</dbReference>
<evidence type="ECO:0000313" key="4">
    <source>
        <dbReference type="EMBL" id="KIX94355.1"/>
    </source>
</evidence>
<evidence type="ECO:0000256" key="1">
    <source>
        <dbReference type="ARBA" id="ARBA00023002"/>
    </source>
</evidence>
<dbReference type="SUPFAM" id="SSF51735">
    <property type="entry name" value="NAD(P)-binding Rossmann-fold domains"/>
    <property type="match status" value="1"/>
</dbReference>